<dbReference type="Proteomes" id="UP000236654">
    <property type="component" value="Unassembled WGS sequence"/>
</dbReference>
<dbReference type="InterPro" id="IPR006664">
    <property type="entry name" value="OMP_bac"/>
</dbReference>
<evidence type="ECO:0000256" key="2">
    <source>
        <dbReference type="ARBA" id="ARBA00023136"/>
    </source>
</evidence>
<evidence type="ECO:0000256" key="5">
    <source>
        <dbReference type="SAM" id="SignalP"/>
    </source>
</evidence>
<dbReference type="Pfam" id="PF00691">
    <property type="entry name" value="OmpA"/>
    <property type="match status" value="1"/>
</dbReference>
<dbReference type="PANTHER" id="PTHR30329:SF21">
    <property type="entry name" value="LIPOPROTEIN YIAD-RELATED"/>
    <property type="match status" value="1"/>
</dbReference>
<dbReference type="GO" id="GO:0009279">
    <property type="term" value="C:cell outer membrane"/>
    <property type="evidence" value="ECO:0007669"/>
    <property type="project" value="UniProtKB-SubCell"/>
</dbReference>
<dbReference type="Gene3D" id="2.120.10.30">
    <property type="entry name" value="TolB, C-terminal domain"/>
    <property type="match status" value="1"/>
</dbReference>
<protein>
    <recommendedName>
        <fullName evidence="6">OmpA-like domain-containing protein</fullName>
    </recommendedName>
</protein>
<evidence type="ECO:0000259" key="6">
    <source>
        <dbReference type="PROSITE" id="PS51123"/>
    </source>
</evidence>
<dbReference type="SUPFAM" id="SSF103088">
    <property type="entry name" value="OmpA-like"/>
    <property type="match status" value="1"/>
</dbReference>
<keyword evidence="8" id="KW-1185">Reference proteome</keyword>
<reference evidence="7 8" key="1">
    <citation type="submission" date="2017-12" db="EMBL/GenBank/DDBJ databases">
        <title>The draft genome sequence of Brumimicrobium saltpan LHR20.</title>
        <authorList>
            <person name="Do Z.-J."/>
            <person name="Luo H.-R."/>
        </authorList>
    </citation>
    <scope>NUCLEOTIDE SEQUENCE [LARGE SCALE GENOMIC DNA]</scope>
    <source>
        <strain evidence="7 8">LHR20</strain>
    </source>
</reference>
<feature type="signal peptide" evidence="5">
    <location>
        <begin position="1"/>
        <end position="19"/>
    </location>
</feature>
<dbReference type="Gene3D" id="3.30.1330.60">
    <property type="entry name" value="OmpA-like domain"/>
    <property type="match status" value="1"/>
</dbReference>
<dbReference type="PRINTS" id="PR01021">
    <property type="entry name" value="OMPADOMAIN"/>
</dbReference>
<dbReference type="Pfam" id="PF07676">
    <property type="entry name" value="PD40"/>
    <property type="match status" value="1"/>
</dbReference>
<dbReference type="OrthoDB" id="9809364at2"/>
<dbReference type="SUPFAM" id="SSF49472">
    <property type="entry name" value="Transthyretin (synonym: prealbumin)"/>
    <property type="match status" value="1"/>
</dbReference>
<dbReference type="PROSITE" id="PS51123">
    <property type="entry name" value="OMPA_2"/>
    <property type="match status" value="1"/>
</dbReference>
<dbReference type="InterPro" id="IPR006665">
    <property type="entry name" value="OmpA-like"/>
</dbReference>
<dbReference type="SUPFAM" id="SSF82171">
    <property type="entry name" value="DPP6 N-terminal domain-like"/>
    <property type="match status" value="1"/>
</dbReference>
<dbReference type="Gene3D" id="2.60.40.180">
    <property type="entry name" value="Transthyretin/hydroxyisourate hydrolase domain"/>
    <property type="match status" value="1"/>
</dbReference>
<accession>A0A2I0QZE7</accession>
<keyword evidence="5" id="KW-0732">Signal</keyword>
<feature type="domain" description="OmpA-like" evidence="6">
    <location>
        <begin position="580"/>
        <end position="699"/>
    </location>
</feature>
<dbReference type="InterPro" id="IPR011042">
    <property type="entry name" value="6-blade_b-propeller_TolB-like"/>
</dbReference>
<dbReference type="CDD" id="cd07185">
    <property type="entry name" value="OmpA_C-like"/>
    <property type="match status" value="1"/>
</dbReference>
<keyword evidence="3" id="KW-0998">Cell outer membrane</keyword>
<dbReference type="InterPro" id="IPR036817">
    <property type="entry name" value="Transthyretin/HIU_hydrolase_sf"/>
</dbReference>
<dbReference type="InterPro" id="IPR050330">
    <property type="entry name" value="Bact_OuterMem_StrucFunc"/>
</dbReference>
<evidence type="ECO:0000256" key="1">
    <source>
        <dbReference type="ARBA" id="ARBA00004442"/>
    </source>
</evidence>
<dbReference type="SUPFAM" id="SSF48452">
    <property type="entry name" value="TPR-like"/>
    <property type="match status" value="1"/>
</dbReference>
<keyword evidence="2 4" id="KW-0472">Membrane</keyword>
<dbReference type="InterPro" id="IPR036737">
    <property type="entry name" value="OmpA-like_sf"/>
</dbReference>
<dbReference type="RefSeq" id="WP_101335600.1">
    <property type="nucleotide sequence ID" value="NZ_PJNI01000020.1"/>
</dbReference>
<dbReference type="InterPro" id="IPR011990">
    <property type="entry name" value="TPR-like_helical_dom_sf"/>
</dbReference>
<organism evidence="7 8">
    <name type="scientific">Brumimicrobium salinarum</name>
    <dbReference type="NCBI Taxonomy" id="2058658"/>
    <lineage>
        <taxon>Bacteria</taxon>
        <taxon>Pseudomonadati</taxon>
        <taxon>Bacteroidota</taxon>
        <taxon>Flavobacteriia</taxon>
        <taxon>Flavobacteriales</taxon>
        <taxon>Crocinitomicaceae</taxon>
        <taxon>Brumimicrobium</taxon>
    </lineage>
</organism>
<sequence>MLKTVTLLISILLAGVIQAQTTAMEYYNAKYFKEASLRFEKTLAEEGQLENDELKKLADCYYQMNRVASSVKAYKEIYKENEQDTTALKRLVELMRMQCNYDAADKYLAQLNYSSMRNKRFRNDRILFPQNNSKKNKALTIKQINIPNIHQGMGYTFKENGDLIAGLQLENKEDQTTFTTLGTIDKGSSVQHIQPLPFEEETPFFNAYPSFCSQSNKIYFTANINSKKRSFREQKNVLQLFEMDITEGRASSTLLSFNQEAYNFTHPAISADGKRLYFVSDKPNGFGGFDVYYVQKTETGWSEIINCGKNVNTAYDEITPFVKNDSLFYSSYGHENHGGSDVFLSQINQNEFTEAKNLGFPINSCQDDFSFVLSPDISFGLLTSNRNYNDANQDDVFQIKFPAYDYFVKDTVSNLPIAAVDILINKKTATQTDTLGKWEKLIQNEQKLKITYDHPYYVTKTLSFNEKSTMIHKSLKQVQLQPVLISGRVIDDITGNEISDIEVQLLVKSEDGTWNFVEKKQTDLEGKWSFHVRKDKAYKVIFEKDDYIAHEEIIPEFDGPQEIREEVLSRMNPFSMKYEAKKDLVIQIDNIYFDFNSSYIREDSYPVLDKVKGFLDDNPDVKIELSAHTDCLGKDDYNLWLSDRRAKSSKNYLVKLGVSPNRIKAKGYGEQRMIVTDCELQKRDDNEAQKNRRVEVKVL</sequence>
<comment type="subcellular location">
    <subcellularLocation>
        <location evidence="1">Cell outer membrane</location>
    </subcellularLocation>
</comment>
<evidence type="ECO:0000313" key="8">
    <source>
        <dbReference type="Proteomes" id="UP000236654"/>
    </source>
</evidence>
<comment type="caution">
    <text evidence="7">The sequence shown here is derived from an EMBL/GenBank/DDBJ whole genome shotgun (WGS) entry which is preliminary data.</text>
</comment>
<evidence type="ECO:0000313" key="7">
    <source>
        <dbReference type="EMBL" id="PKR79689.1"/>
    </source>
</evidence>
<dbReference type="Gene3D" id="1.25.40.10">
    <property type="entry name" value="Tetratricopeptide repeat domain"/>
    <property type="match status" value="1"/>
</dbReference>
<dbReference type="EMBL" id="PJNI01000020">
    <property type="protein sequence ID" value="PKR79689.1"/>
    <property type="molecule type" value="Genomic_DNA"/>
</dbReference>
<gene>
    <name evidence="7" type="ORF">CW751_13700</name>
</gene>
<dbReference type="InterPro" id="IPR011659">
    <property type="entry name" value="WD40"/>
</dbReference>
<name>A0A2I0QZE7_9FLAO</name>
<dbReference type="PANTHER" id="PTHR30329">
    <property type="entry name" value="STATOR ELEMENT OF FLAGELLAR MOTOR COMPLEX"/>
    <property type="match status" value="1"/>
</dbReference>
<dbReference type="AlphaFoldDB" id="A0A2I0QZE7"/>
<evidence type="ECO:0000256" key="3">
    <source>
        <dbReference type="ARBA" id="ARBA00023237"/>
    </source>
</evidence>
<evidence type="ECO:0000256" key="4">
    <source>
        <dbReference type="PROSITE-ProRule" id="PRU00473"/>
    </source>
</evidence>
<proteinExistence type="predicted"/>
<feature type="chain" id="PRO_5014194703" description="OmpA-like domain-containing protein" evidence="5">
    <location>
        <begin position="20"/>
        <end position="699"/>
    </location>
</feature>